<proteinExistence type="inferred from homology"/>
<dbReference type="RefSeq" id="WP_121248886.1">
    <property type="nucleotide sequence ID" value="NZ_RBIL01000001.1"/>
</dbReference>
<dbReference type="OrthoDB" id="9775082at2"/>
<gene>
    <name evidence="7" type="ORF">C8N24_1172</name>
</gene>
<evidence type="ECO:0000256" key="3">
    <source>
        <dbReference type="ARBA" id="ARBA00022630"/>
    </source>
</evidence>
<evidence type="ECO:0000256" key="4">
    <source>
        <dbReference type="ARBA" id="ARBA00022827"/>
    </source>
</evidence>
<dbReference type="Gene3D" id="3.30.43.10">
    <property type="entry name" value="Uridine Diphospho-n-acetylenolpyruvylglucosamine Reductase, domain 2"/>
    <property type="match status" value="1"/>
</dbReference>
<dbReference type="Gene3D" id="3.40.462.20">
    <property type="match status" value="1"/>
</dbReference>
<evidence type="ECO:0000259" key="6">
    <source>
        <dbReference type="PROSITE" id="PS51387"/>
    </source>
</evidence>
<sequence>MLITDRSSADVHALRARLHGEVHGPEDPGYDAVRTPWNTAVDQRPAAVVLPRTDADVVAIVDFAREHGLEIAPQATGHGAGAHGPLEHTLLVSTKHMRGVRIDPRARTARVRAGAVWGDVTGPAARYGLAPLAGSSPTVGVVGYTLGGGFGWLARAHGFACNSVTAIELVTADGEHVRTDARTHPELFWALRGGNTSTYGIVTAIELELHPAKDLHGGALVFPGARAEGIFRAWRDWTKTVPDTVSSLCRIVNPPGGEPVVLIEVAVLGDDDAILAPLRALQPAADLIGPMTPDQLTAIHNDPKDPSPGAHGHRLLGELSDGALDALVAHAGTPIVSVELRHMGGATARGSARHGALDEVHADYALFAVGIVPDAEAAMAVDAALTRLTDALEPYDAGRALLNFTHGAGRFHDGFTQHRLRALKAQMDPEGVFASRGQTP</sequence>
<dbReference type="PROSITE" id="PS51387">
    <property type="entry name" value="FAD_PCMH"/>
    <property type="match status" value="1"/>
</dbReference>
<dbReference type="InterPro" id="IPR016166">
    <property type="entry name" value="FAD-bd_PCMH"/>
</dbReference>
<dbReference type="InterPro" id="IPR036318">
    <property type="entry name" value="FAD-bd_PCMH-like_sf"/>
</dbReference>
<evidence type="ECO:0000256" key="2">
    <source>
        <dbReference type="ARBA" id="ARBA00005466"/>
    </source>
</evidence>
<dbReference type="Pfam" id="PF01565">
    <property type="entry name" value="FAD_binding_4"/>
    <property type="match status" value="1"/>
</dbReference>
<accession>A0A660LBZ9</accession>
<dbReference type="PROSITE" id="PS00862">
    <property type="entry name" value="OX2_COVAL_FAD"/>
    <property type="match status" value="1"/>
</dbReference>
<dbReference type="InterPro" id="IPR016167">
    <property type="entry name" value="FAD-bd_PCMH_sub1"/>
</dbReference>
<dbReference type="InterPro" id="IPR006094">
    <property type="entry name" value="Oxid_FAD_bind_N"/>
</dbReference>
<dbReference type="Proteomes" id="UP000278962">
    <property type="component" value="Unassembled WGS sequence"/>
</dbReference>
<reference evidence="7 8" key="1">
    <citation type="submission" date="2018-10" db="EMBL/GenBank/DDBJ databases">
        <title>Genomic Encyclopedia of Archaeal and Bacterial Type Strains, Phase II (KMG-II): from individual species to whole genera.</title>
        <authorList>
            <person name="Goeker M."/>
        </authorList>
    </citation>
    <scope>NUCLEOTIDE SEQUENCE [LARGE SCALE GENOMIC DNA]</scope>
    <source>
        <strain evidence="7 8">DSM 14954</strain>
    </source>
</reference>
<dbReference type="Gene3D" id="3.30.465.10">
    <property type="match status" value="1"/>
</dbReference>
<dbReference type="AlphaFoldDB" id="A0A660LBZ9"/>
<evidence type="ECO:0000313" key="8">
    <source>
        <dbReference type="Proteomes" id="UP000278962"/>
    </source>
</evidence>
<dbReference type="InterPro" id="IPR006093">
    <property type="entry name" value="Oxy_OxRdtase_FAD_BS"/>
</dbReference>
<keyword evidence="5" id="KW-0560">Oxidoreductase</keyword>
<dbReference type="PANTHER" id="PTHR42973:SF39">
    <property type="entry name" value="FAD-BINDING PCMH-TYPE DOMAIN-CONTAINING PROTEIN"/>
    <property type="match status" value="1"/>
</dbReference>
<name>A0A660LBZ9_9ACTN</name>
<comment type="cofactor">
    <cofactor evidence="1">
        <name>FAD</name>
        <dbReference type="ChEBI" id="CHEBI:57692"/>
    </cofactor>
</comment>
<evidence type="ECO:0000313" key="7">
    <source>
        <dbReference type="EMBL" id="RKQ91350.1"/>
    </source>
</evidence>
<dbReference type="GO" id="GO:0071949">
    <property type="term" value="F:FAD binding"/>
    <property type="evidence" value="ECO:0007669"/>
    <property type="project" value="InterPro"/>
</dbReference>
<keyword evidence="3" id="KW-0285">Flavoprotein</keyword>
<dbReference type="InterPro" id="IPR016169">
    <property type="entry name" value="FAD-bd_PCMH_sub2"/>
</dbReference>
<dbReference type="PANTHER" id="PTHR42973">
    <property type="entry name" value="BINDING OXIDOREDUCTASE, PUTATIVE (AFU_ORTHOLOGUE AFUA_1G17690)-RELATED"/>
    <property type="match status" value="1"/>
</dbReference>
<comment type="similarity">
    <text evidence="2">Belongs to the oxygen-dependent FAD-linked oxidoreductase family.</text>
</comment>
<dbReference type="GO" id="GO:0016491">
    <property type="term" value="F:oxidoreductase activity"/>
    <property type="evidence" value="ECO:0007669"/>
    <property type="project" value="UniProtKB-KW"/>
</dbReference>
<comment type="caution">
    <text evidence="7">The sequence shown here is derived from an EMBL/GenBank/DDBJ whole genome shotgun (WGS) entry which is preliminary data.</text>
</comment>
<dbReference type="EMBL" id="RBIL01000001">
    <property type="protein sequence ID" value="RKQ91350.1"/>
    <property type="molecule type" value="Genomic_DNA"/>
</dbReference>
<evidence type="ECO:0000256" key="1">
    <source>
        <dbReference type="ARBA" id="ARBA00001974"/>
    </source>
</evidence>
<feature type="domain" description="FAD-binding PCMH-type" evidence="6">
    <location>
        <begin position="41"/>
        <end position="212"/>
    </location>
</feature>
<organism evidence="7 8">
    <name type="scientific">Solirubrobacter pauli</name>
    <dbReference type="NCBI Taxonomy" id="166793"/>
    <lineage>
        <taxon>Bacteria</taxon>
        <taxon>Bacillati</taxon>
        <taxon>Actinomycetota</taxon>
        <taxon>Thermoleophilia</taxon>
        <taxon>Solirubrobacterales</taxon>
        <taxon>Solirubrobacteraceae</taxon>
        <taxon>Solirubrobacter</taxon>
    </lineage>
</organism>
<evidence type="ECO:0000256" key="5">
    <source>
        <dbReference type="ARBA" id="ARBA00023002"/>
    </source>
</evidence>
<dbReference type="SUPFAM" id="SSF56176">
    <property type="entry name" value="FAD-binding/transporter-associated domain-like"/>
    <property type="match status" value="1"/>
</dbReference>
<dbReference type="InterPro" id="IPR050416">
    <property type="entry name" value="FAD-linked_Oxidoreductase"/>
</dbReference>
<protein>
    <submittedName>
        <fullName evidence="7">FAD/FMN-containing dehydrogenase</fullName>
    </submittedName>
</protein>
<keyword evidence="8" id="KW-1185">Reference proteome</keyword>
<keyword evidence="4" id="KW-0274">FAD</keyword>